<keyword evidence="3" id="KW-1185">Reference proteome</keyword>
<dbReference type="EMBL" id="JASBNA010000012">
    <property type="protein sequence ID" value="KAK7687858.1"/>
    <property type="molecule type" value="Genomic_DNA"/>
</dbReference>
<name>A0AAW0GD26_9APHY</name>
<evidence type="ECO:0000313" key="2">
    <source>
        <dbReference type="EMBL" id="KAK7687858.1"/>
    </source>
</evidence>
<dbReference type="Pfam" id="PF00651">
    <property type="entry name" value="BTB"/>
    <property type="match status" value="1"/>
</dbReference>
<reference evidence="2 3" key="1">
    <citation type="submission" date="2022-09" db="EMBL/GenBank/DDBJ databases">
        <authorList>
            <person name="Palmer J.M."/>
        </authorList>
    </citation>
    <scope>NUCLEOTIDE SEQUENCE [LARGE SCALE GENOMIC DNA]</scope>
    <source>
        <strain evidence="2 3">DSM 7382</strain>
    </source>
</reference>
<dbReference type="InterPro" id="IPR011333">
    <property type="entry name" value="SKP1/BTB/POZ_sf"/>
</dbReference>
<dbReference type="SMART" id="SM00225">
    <property type="entry name" value="BTB"/>
    <property type="match status" value="1"/>
</dbReference>
<comment type="caution">
    <text evidence="2">The sequence shown here is derived from an EMBL/GenBank/DDBJ whole genome shotgun (WGS) entry which is preliminary data.</text>
</comment>
<feature type="domain" description="BTB" evidence="1">
    <location>
        <begin position="19"/>
        <end position="93"/>
    </location>
</feature>
<evidence type="ECO:0000259" key="1">
    <source>
        <dbReference type="PROSITE" id="PS50097"/>
    </source>
</evidence>
<dbReference type="InterPro" id="IPR000210">
    <property type="entry name" value="BTB/POZ_dom"/>
</dbReference>
<proteinExistence type="predicted"/>
<gene>
    <name evidence="2" type="ORF">QCA50_009077</name>
</gene>
<dbReference type="AlphaFoldDB" id="A0AAW0GD26"/>
<protein>
    <recommendedName>
        <fullName evidence="1">BTB domain-containing protein</fullName>
    </recommendedName>
</protein>
<sequence length="315" mass="35094">MEDIQPTKLAAAPFNDLTGDIILRSNGADKVDFRTHKLFLIHASPVFEAMVSLPQGQTAATVGDVPVVNMHEDENELGSLLLFCHPGTVPQPPTSLLEVYTIYRIADKYMMDGLKGWLRKSISSFAEEVPVGVYMLARHFDWVEEASSAARKCLSHPLADLATYNDPVLRHLSANFLRDLLQYHQDCCDFLSNSMRPQHWIRSWVDAYDDTPFPPLQTASERCCSRLYSEEDGVYVNKWCELFLNDLGDALAIVPCFDKVPLTELYRKISKQTVGCPNCGPVALDGISSFLDGNMKRISGDVARAVPVPGVVNEL</sequence>
<dbReference type="SUPFAM" id="SSF54695">
    <property type="entry name" value="POZ domain"/>
    <property type="match status" value="1"/>
</dbReference>
<organism evidence="2 3">
    <name type="scientific">Cerrena zonata</name>
    <dbReference type="NCBI Taxonomy" id="2478898"/>
    <lineage>
        <taxon>Eukaryota</taxon>
        <taxon>Fungi</taxon>
        <taxon>Dikarya</taxon>
        <taxon>Basidiomycota</taxon>
        <taxon>Agaricomycotina</taxon>
        <taxon>Agaricomycetes</taxon>
        <taxon>Polyporales</taxon>
        <taxon>Cerrenaceae</taxon>
        <taxon>Cerrena</taxon>
    </lineage>
</organism>
<evidence type="ECO:0000313" key="3">
    <source>
        <dbReference type="Proteomes" id="UP001385951"/>
    </source>
</evidence>
<dbReference type="Gene3D" id="3.30.710.10">
    <property type="entry name" value="Potassium Channel Kv1.1, Chain A"/>
    <property type="match status" value="1"/>
</dbReference>
<accession>A0AAW0GD26</accession>
<dbReference type="Proteomes" id="UP001385951">
    <property type="component" value="Unassembled WGS sequence"/>
</dbReference>
<dbReference type="PROSITE" id="PS50097">
    <property type="entry name" value="BTB"/>
    <property type="match status" value="1"/>
</dbReference>